<dbReference type="SUPFAM" id="SSF55681">
    <property type="entry name" value="Class II aaRS and biotin synthetases"/>
    <property type="match status" value="1"/>
</dbReference>
<dbReference type="PANTHER" id="PTHR12561:SF3">
    <property type="entry name" value="LIPOYLTRANSFERASE 1, MITOCHONDRIAL"/>
    <property type="match status" value="1"/>
</dbReference>
<dbReference type="FunFam" id="3.30.930.10:FF:000072">
    <property type="entry name" value="Lipoate--protein ligase"/>
    <property type="match status" value="1"/>
</dbReference>
<dbReference type="GO" id="GO:0017118">
    <property type="term" value="F:lipoyltransferase activity"/>
    <property type="evidence" value="ECO:0007669"/>
    <property type="project" value="TreeGrafter"/>
</dbReference>
<evidence type="ECO:0000256" key="3">
    <source>
        <dbReference type="ARBA" id="ARBA00012367"/>
    </source>
</evidence>
<dbReference type="OrthoDB" id="9788148at2"/>
<dbReference type="NCBIfam" id="TIGR00545">
    <property type="entry name" value="lipoyltrans"/>
    <property type="match status" value="1"/>
</dbReference>
<comment type="catalytic activity">
    <reaction evidence="7">
        <text>L-lysyl-[lipoyl-carrier protein] + (R)-lipoate + ATP = N(6)-[(R)-lipoyl]-L-lysyl-[lipoyl-carrier protein] + AMP + diphosphate + H(+)</text>
        <dbReference type="Rhea" id="RHEA:49288"/>
        <dbReference type="Rhea" id="RHEA-COMP:10500"/>
        <dbReference type="Rhea" id="RHEA-COMP:10502"/>
        <dbReference type="ChEBI" id="CHEBI:15378"/>
        <dbReference type="ChEBI" id="CHEBI:29969"/>
        <dbReference type="ChEBI" id="CHEBI:30616"/>
        <dbReference type="ChEBI" id="CHEBI:33019"/>
        <dbReference type="ChEBI" id="CHEBI:83088"/>
        <dbReference type="ChEBI" id="CHEBI:83099"/>
        <dbReference type="ChEBI" id="CHEBI:456215"/>
        <dbReference type="EC" id="6.3.1.20"/>
    </reaction>
</comment>
<reference evidence="9 10" key="1">
    <citation type="submission" date="2016-11" db="EMBL/GenBank/DDBJ databases">
        <authorList>
            <person name="Jaros S."/>
            <person name="Januszkiewicz K."/>
            <person name="Wedrychowicz H."/>
        </authorList>
    </citation>
    <scope>NUCLEOTIDE SEQUENCE [LARGE SCALE GENOMIC DNA]</scope>
    <source>
        <strain evidence="9 10">DSM 14214</strain>
    </source>
</reference>
<dbReference type="CDD" id="cd16443">
    <property type="entry name" value="LplA"/>
    <property type="match status" value="1"/>
</dbReference>
<dbReference type="InterPro" id="IPR045864">
    <property type="entry name" value="aa-tRNA-synth_II/BPL/LPL"/>
</dbReference>
<feature type="domain" description="BPL/LPL catalytic" evidence="8">
    <location>
        <begin position="26"/>
        <end position="213"/>
    </location>
</feature>
<dbReference type="PROSITE" id="PS51733">
    <property type="entry name" value="BPL_LPL_CATALYTIC"/>
    <property type="match status" value="1"/>
</dbReference>
<dbReference type="InterPro" id="IPR004562">
    <property type="entry name" value="LipoylTrfase_LipoateP_Ligase"/>
</dbReference>
<accession>A0A1M6N428</accession>
<comment type="pathway">
    <text evidence="2">Protein modification; protein lipoylation via exogenous pathway; protein N(6)-(lipoyl)lysine from lipoate: step 1/2.</text>
</comment>
<keyword evidence="10" id="KW-1185">Reference proteome</keyword>
<dbReference type="AlphaFoldDB" id="A0A1M6N428"/>
<sequence>MIYIKSPSTDPHFNLALEQYVFDEMDRSQEYFMLWQNDNAIIIGKHQNTVREINSSYVKEHDISVVRRLSGGGAVYHDLGNLNFTFIVSENGLEQFDFGSFCRPIVKALGHFGVKAEINGRNDMTIDGKKFSGNSQYAKQGRVMHHGTILYDSNLETVSHALQVSADKIVSKGVQSVRSRVTNVRNYMEKDVPIGEFWEMLLQDMSAETPMEFYTLTEADLERVRQIQKERYDTWEWNYGNSPAYAIVKERRFDGCGKLEVHMNVEKGMITAFDVFGDYFGNGDKDQLRQHLLGVKLTEEALKEALQSLNISDYFCHLEKEQFLDLLLY</sequence>
<evidence type="ECO:0000313" key="10">
    <source>
        <dbReference type="Proteomes" id="UP000183975"/>
    </source>
</evidence>
<organism evidence="9 10">
    <name type="scientific">Anaerotignum lactatifermentans DSM 14214</name>
    <dbReference type="NCBI Taxonomy" id="1121323"/>
    <lineage>
        <taxon>Bacteria</taxon>
        <taxon>Bacillati</taxon>
        <taxon>Bacillota</taxon>
        <taxon>Clostridia</taxon>
        <taxon>Lachnospirales</taxon>
        <taxon>Anaerotignaceae</taxon>
        <taxon>Anaerotignum</taxon>
    </lineage>
</organism>
<dbReference type="Proteomes" id="UP000183975">
    <property type="component" value="Unassembled WGS sequence"/>
</dbReference>
<protein>
    <recommendedName>
        <fullName evidence="3">lipoate--protein ligase</fullName>
        <ecNumber evidence="3">6.3.1.20</ecNumber>
    </recommendedName>
</protein>
<keyword evidence="6" id="KW-0067">ATP-binding</keyword>
<dbReference type="Pfam" id="PF10437">
    <property type="entry name" value="Lip_prot_lig_C"/>
    <property type="match status" value="1"/>
</dbReference>
<evidence type="ECO:0000259" key="8">
    <source>
        <dbReference type="PROSITE" id="PS51733"/>
    </source>
</evidence>
<keyword evidence="5" id="KW-0547">Nucleotide-binding</keyword>
<dbReference type="PANTHER" id="PTHR12561">
    <property type="entry name" value="LIPOATE-PROTEIN LIGASE"/>
    <property type="match status" value="1"/>
</dbReference>
<dbReference type="Pfam" id="PF21948">
    <property type="entry name" value="LplA-B_cat"/>
    <property type="match status" value="1"/>
</dbReference>
<keyword evidence="4 9" id="KW-0436">Ligase</keyword>
<evidence type="ECO:0000256" key="1">
    <source>
        <dbReference type="ARBA" id="ARBA00005085"/>
    </source>
</evidence>
<comment type="pathway">
    <text evidence="1">Protein modification; protein lipoylation via exogenous pathway; protein N(6)-(lipoyl)lysine from lipoate: step 2/2.</text>
</comment>
<dbReference type="GO" id="GO:0005524">
    <property type="term" value="F:ATP binding"/>
    <property type="evidence" value="ECO:0007669"/>
    <property type="project" value="UniProtKB-KW"/>
</dbReference>
<dbReference type="GO" id="GO:0005737">
    <property type="term" value="C:cytoplasm"/>
    <property type="evidence" value="ECO:0007669"/>
    <property type="project" value="TreeGrafter"/>
</dbReference>
<dbReference type="RefSeq" id="WP_072849352.1">
    <property type="nucleotide sequence ID" value="NZ_FRAH01000009.1"/>
</dbReference>
<dbReference type="UniPathway" id="UPA00537">
    <property type="reaction ID" value="UER00594"/>
</dbReference>
<evidence type="ECO:0000256" key="2">
    <source>
        <dbReference type="ARBA" id="ARBA00005124"/>
    </source>
</evidence>
<dbReference type="Gene3D" id="3.30.930.10">
    <property type="entry name" value="Bira Bifunctional Protein, Domain 2"/>
    <property type="match status" value="1"/>
</dbReference>
<dbReference type="EMBL" id="FRAH01000009">
    <property type="protein sequence ID" value="SHJ90363.1"/>
    <property type="molecule type" value="Genomic_DNA"/>
</dbReference>
<name>A0A1M6N428_9FIRM</name>
<evidence type="ECO:0000256" key="6">
    <source>
        <dbReference type="ARBA" id="ARBA00022840"/>
    </source>
</evidence>
<evidence type="ECO:0000256" key="5">
    <source>
        <dbReference type="ARBA" id="ARBA00022741"/>
    </source>
</evidence>
<dbReference type="InterPro" id="IPR004143">
    <property type="entry name" value="BPL_LPL_catalytic"/>
</dbReference>
<dbReference type="Gene3D" id="3.30.390.50">
    <property type="entry name" value="CO dehydrogenase flavoprotein, C-terminal domain"/>
    <property type="match status" value="1"/>
</dbReference>
<evidence type="ECO:0000256" key="7">
    <source>
        <dbReference type="ARBA" id="ARBA00048037"/>
    </source>
</evidence>
<evidence type="ECO:0000313" key="9">
    <source>
        <dbReference type="EMBL" id="SHJ90363.1"/>
    </source>
</evidence>
<proteinExistence type="predicted"/>
<dbReference type="GO" id="GO:0009249">
    <property type="term" value="P:protein lipoylation"/>
    <property type="evidence" value="ECO:0007669"/>
    <property type="project" value="InterPro"/>
</dbReference>
<dbReference type="EC" id="6.3.1.20" evidence="3"/>
<gene>
    <name evidence="9" type="ORF">SAMN02745138_00756</name>
</gene>
<evidence type="ECO:0000256" key="4">
    <source>
        <dbReference type="ARBA" id="ARBA00022598"/>
    </source>
</evidence>
<dbReference type="GO" id="GO:0016979">
    <property type="term" value="F:lipoate-protein ligase activity"/>
    <property type="evidence" value="ECO:0007669"/>
    <property type="project" value="UniProtKB-EC"/>
</dbReference>
<dbReference type="InterPro" id="IPR019491">
    <property type="entry name" value="Lipoate_protein_ligase_C"/>
</dbReference>
<dbReference type="SUPFAM" id="SSF82649">
    <property type="entry name" value="SufE/NifU"/>
    <property type="match status" value="1"/>
</dbReference>